<gene>
    <name evidence="3" type="ORF">MCOR_1057</name>
</gene>
<name>A0A6J7ZZ36_MYTCO</name>
<accession>A0A6J7ZZ36</accession>
<organism evidence="3 4">
    <name type="scientific">Mytilus coruscus</name>
    <name type="common">Sea mussel</name>
    <dbReference type="NCBI Taxonomy" id="42192"/>
    <lineage>
        <taxon>Eukaryota</taxon>
        <taxon>Metazoa</taxon>
        <taxon>Spiralia</taxon>
        <taxon>Lophotrochozoa</taxon>
        <taxon>Mollusca</taxon>
        <taxon>Bivalvia</taxon>
        <taxon>Autobranchia</taxon>
        <taxon>Pteriomorphia</taxon>
        <taxon>Mytilida</taxon>
        <taxon>Mytiloidea</taxon>
        <taxon>Mytilidae</taxon>
        <taxon>Mytilinae</taxon>
        <taxon>Mytilus</taxon>
    </lineage>
</organism>
<dbReference type="EMBL" id="CACVKT020000203">
    <property type="protein sequence ID" value="CAC5357352.1"/>
    <property type="molecule type" value="Genomic_DNA"/>
</dbReference>
<sequence length="187" mass="21379">MYKHLSIVLTLVMFIDLSSGSIYWKVVTKPARFGGDLKLQCYLDKTTSLSRTRQWCRGKYSTILVMNGKASDPTKYSETLDQTKRISVLTISAFDPSDLNVQYTCQHGVFMYKNWLNMSIEDFGNQPTPQNSEKDQTLGIVGHIVFTLMSIWFSSSSLVQDIKSLTEENRQQNSVKDPDRQKIPKGY</sequence>
<protein>
    <recommendedName>
        <fullName evidence="5">Ig-like domain-containing protein</fullName>
    </recommendedName>
</protein>
<dbReference type="AlphaFoldDB" id="A0A6J7ZZ36"/>
<reference evidence="3 4" key="1">
    <citation type="submission" date="2020-06" db="EMBL/GenBank/DDBJ databases">
        <authorList>
            <person name="Li R."/>
            <person name="Bekaert M."/>
        </authorList>
    </citation>
    <scope>NUCLEOTIDE SEQUENCE [LARGE SCALE GENOMIC DNA]</scope>
    <source>
        <strain evidence="4">wild</strain>
    </source>
</reference>
<feature type="chain" id="PRO_5026894694" description="Ig-like domain-containing protein" evidence="2">
    <location>
        <begin position="21"/>
        <end position="187"/>
    </location>
</feature>
<evidence type="ECO:0000313" key="4">
    <source>
        <dbReference type="Proteomes" id="UP000507470"/>
    </source>
</evidence>
<evidence type="ECO:0008006" key="5">
    <source>
        <dbReference type="Google" id="ProtNLM"/>
    </source>
</evidence>
<feature type="signal peptide" evidence="2">
    <location>
        <begin position="1"/>
        <end position="20"/>
    </location>
</feature>
<evidence type="ECO:0000256" key="1">
    <source>
        <dbReference type="SAM" id="MobiDB-lite"/>
    </source>
</evidence>
<dbReference type="OrthoDB" id="10360774at2759"/>
<evidence type="ECO:0000313" key="3">
    <source>
        <dbReference type="EMBL" id="CAC5357352.1"/>
    </source>
</evidence>
<dbReference type="InterPro" id="IPR036179">
    <property type="entry name" value="Ig-like_dom_sf"/>
</dbReference>
<dbReference type="SUPFAM" id="SSF48726">
    <property type="entry name" value="Immunoglobulin"/>
    <property type="match status" value="1"/>
</dbReference>
<keyword evidence="2" id="KW-0732">Signal</keyword>
<feature type="region of interest" description="Disordered" evidence="1">
    <location>
        <begin position="168"/>
        <end position="187"/>
    </location>
</feature>
<keyword evidence="4" id="KW-1185">Reference proteome</keyword>
<dbReference type="Proteomes" id="UP000507470">
    <property type="component" value="Unassembled WGS sequence"/>
</dbReference>
<proteinExistence type="predicted"/>
<evidence type="ECO:0000256" key="2">
    <source>
        <dbReference type="SAM" id="SignalP"/>
    </source>
</evidence>